<feature type="signal peptide" evidence="1">
    <location>
        <begin position="1"/>
        <end position="15"/>
    </location>
</feature>
<dbReference type="Pfam" id="PF07727">
    <property type="entry name" value="RVT_2"/>
    <property type="match status" value="1"/>
</dbReference>
<dbReference type="SUPFAM" id="SSF56672">
    <property type="entry name" value="DNA/RNA polymerases"/>
    <property type="match status" value="1"/>
</dbReference>
<proteinExistence type="predicted"/>
<keyword evidence="1" id="KW-0732">Signal</keyword>
<dbReference type="AlphaFoldDB" id="A0A6A3IBI6"/>
<sequence length="167" mass="19174">MLLILLIALLLNLDARHVDVETAFLNSPLRDVTIYTEQPEGFDDGTGRVCWLQKGIYGLKQAARIWYQTLHAYLEELGFKRCAYDVGLYVKYVDGRIVIVTVYVDDMMIVGKTKDIDAVIEALRLKFTMKDLGRVRHLLSMEIHYEPGVMLCLSQTAYINELLERSI</sequence>
<comment type="caution">
    <text evidence="3">The sequence shown here is derived from an EMBL/GenBank/DDBJ whole genome shotgun (WGS) entry which is preliminary data.</text>
</comment>
<feature type="domain" description="Reverse transcriptase Ty1/copia-type" evidence="2">
    <location>
        <begin position="4"/>
        <end position="164"/>
    </location>
</feature>
<organism evidence="3 4">
    <name type="scientific">Phytophthora rubi</name>
    <dbReference type="NCBI Taxonomy" id="129364"/>
    <lineage>
        <taxon>Eukaryota</taxon>
        <taxon>Sar</taxon>
        <taxon>Stramenopiles</taxon>
        <taxon>Oomycota</taxon>
        <taxon>Peronosporomycetes</taxon>
        <taxon>Peronosporales</taxon>
        <taxon>Peronosporaceae</taxon>
        <taxon>Phytophthora</taxon>
    </lineage>
</organism>
<accession>A0A6A3IBI6</accession>
<reference evidence="3 4" key="1">
    <citation type="submission" date="2018-09" db="EMBL/GenBank/DDBJ databases">
        <title>Genomic investigation of the strawberry pathogen Phytophthora fragariae indicates pathogenicity is determined by transcriptional variation in three key races.</title>
        <authorList>
            <person name="Adams T.M."/>
            <person name="Armitage A.D."/>
            <person name="Sobczyk M.K."/>
            <person name="Bates H.J."/>
            <person name="Dunwell J.M."/>
            <person name="Nellist C.F."/>
            <person name="Harrison R.J."/>
        </authorList>
    </citation>
    <scope>NUCLEOTIDE SEQUENCE [LARGE SCALE GENOMIC DNA]</scope>
    <source>
        <strain evidence="3 4">SCRP324</strain>
    </source>
</reference>
<feature type="chain" id="PRO_5025419261" description="Reverse transcriptase Ty1/copia-type domain-containing protein" evidence="1">
    <location>
        <begin position="16"/>
        <end position="167"/>
    </location>
</feature>
<evidence type="ECO:0000259" key="2">
    <source>
        <dbReference type="Pfam" id="PF07727"/>
    </source>
</evidence>
<gene>
    <name evidence="3" type="ORF">PR002_g24375</name>
</gene>
<evidence type="ECO:0000256" key="1">
    <source>
        <dbReference type="SAM" id="SignalP"/>
    </source>
</evidence>
<dbReference type="EMBL" id="QXFU01002976">
    <property type="protein sequence ID" value="KAE8979610.1"/>
    <property type="molecule type" value="Genomic_DNA"/>
</dbReference>
<evidence type="ECO:0000313" key="4">
    <source>
        <dbReference type="Proteomes" id="UP000435112"/>
    </source>
</evidence>
<dbReference type="Proteomes" id="UP000435112">
    <property type="component" value="Unassembled WGS sequence"/>
</dbReference>
<protein>
    <recommendedName>
        <fullName evidence="2">Reverse transcriptase Ty1/copia-type domain-containing protein</fullName>
    </recommendedName>
</protein>
<evidence type="ECO:0000313" key="3">
    <source>
        <dbReference type="EMBL" id="KAE8979610.1"/>
    </source>
</evidence>
<dbReference type="InterPro" id="IPR043502">
    <property type="entry name" value="DNA/RNA_pol_sf"/>
</dbReference>
<dbReference type="OrthoDB" id="119018at2759"/>
<name>A0A6A3IBI6_9STRA</name>
<dbReference type="InterPro" id="IPR013103">
    <property type="entry name" value="RVT_2"/>
</dbReference>